<dbReference type="GO" id="GO:0020037">
    <property type="term" value="F:heme binding"/>
    <property type="evidence" value="ECO:0007669"/>
    <property type="project" value="UniProtKB-UniRule"/>
</dbReference>
<gene>
    <name evidence="8" type="ORF">GX50_03672</name>
</gene>
<comment type="similarity">
    <text evidence="4">Belongs to the cytochrome b5 family.</text>
</comment>
<dbReference type="InterPro" id="IPR051872">
    <property type="entry name" value="Cytochrome_b5/Flavoprotein_Rdt"/>
</dbReference>
<dbReference type="AlphaFoldDB" id="A0A2B7ZIQ0"/>
<evidence type="ECO:0000256" key="5">
    <source>
        <dbReference type="SAM" id="MobiDB-lite"/>
    </source>
</evidence>
<feature type="compositionally biased region" description="Pro residues" evidence="5">
    <location>
        <begin position="183"/>
        <end position="199"/>
    </location>
</feature>
<dbReference type="PROSITE" id="PS00191">
    <property type="entry name" value="CYTOCHROME_B5_1"/>
    <property type="match status" value="1"/>
</dbReference>
<dbReference type="PROSITE" id="PS50255">
    <property type="entry name" value="CYTOCHROME_B5_2"/>
    <property type="match status" value="1"/>
</dbReference>
<protein>
    <recommendedName>
        <fullName evidence="7">Cytochrome b5 heme-binding domain-containing protein</fullName>
    </recommendedName>
</protein>
<sequence>MGWIGLGALVASVSFLLFKHPLGSWNLAPLHEWLRNSRATPQALTGISSSAVPPPLPESPDAGSRLAREAAKDDEDRTDPKPDDSTPKAIPVQLPLIDLPTFNLEESPAIVDERPSISLSSINNTNLSQRRSPLLATNIQPLPSPATKNATNKNTLMAPPPLPTPRGQNQNASNPKPKTASMLPPPRPSLNVPLRPPPSAASSLRAPPPRGLTSSTLAPIQVQGKLQPSRQVILEPGHSPLDWAALTSNPNHKLRGENLPPTLIRVTPSMLKAHNGRKGRDAWTSYLGKVYNITPYLPFHPGGKGELLRGAGKNSEKLFGEVHPWVNWDGMLAECMVGILVNENYTAGGDGGNLEEMD</sequence>
<reference evidence="8 9" key="1">
    <citation type="submission" date="2017-10" db="EMBL/GenBank/DDBJ databases">
        <title>Comparative genomics in systemic dimorphic fungi from Ajellomycetaceae.</title>
        <authorList>
            <person name="Munoz J.F."/>
            <person name="Mcewen J.G."/>
            <person name="Clay O.K."/>
            <person name="Cuomo C.A."/>
        </authorList>
    </citation>
    <scope>NUCLEOTIDE SEQUENCE [LARGE SCALE GENOMIC DNA]</scope>
    <source>
        <strain evidence="8 9">UAMH4076</strain>
    </source>
</reference>
<evidence type="ECO:0000313" key="8">
    <source>
        <dbReference type="EMBL" id="PGH33515.1"/>
    </source>
</evidence>
<keyword evidence="2 4" id="KW-0479">Metal-binding</keyword>
<feature type="compositionally biased region" description="Basic and acidic residues" evidence="5">
    <location>
        <begin position="66"/>
        <end position="86"/>
    </location>
</feature>
<dbReference type="Pfam" id="PF00173">
    <property type="entry name" value="Cyt-b5"/>
    <property type="match status" value="1"/>
</dbReference>
<keyword evidence="9" id="KW-1185">Reference proteome</keyword>
<dbReference type="GO" id="GO:0004128">
    <property type="term" value="F:cytochrome-b5 reductase activity, acting on NAD(P)H"/>
    <property type="evidence" value="ECO:0007669"/>
    <property type="project" value="TreeGrafter"/>
</dbReference>
<feature type="signal peptide" evidence="6">
    <location>
        <begin position="1"/>
        <end position="24"/>
    </location>
</feature>
<keyword evidence="3 4" id="KW-0408">Iron</keyword>
<dbReference type="Proteomes" id="UP000226031">
    <property type="component" value="Unassembled WGS sequence"/>
</dbReference>
<accession>A0A2B7ZIQ0</accession>
<organism evidence="8 9">
    <name type="scientific">[Emmonsia] crescens</name>
    <dbReference type="NCBI Taxonomy" id="73230"/>
    <lineage>
        <taxon>Eukaryota</taxon>
        <taxon>Fungi</taxon>
        <taxon>Dikarya</taxon>
        <taxon>Ascomycota</taxon>
        <taxon>Pezizomycotina</taxon>
        <taxon>Eurotiomycetes</taxon>
        <taxon>Eurotiomycetidae</taxon>
        <taxon>Onygenales</taxon>
        <taxon>Ajellomycetaceae</taxon>
        <taxon>Emergomyces</taxon>
    </lineage>
</organism>
<evidence type="ECO:0000256" key="4">
    <source>
        <dbReference type="RuleBase" id="RU362121"/>
    </source>
</evidence>
<evidence type="ECO:0000256" key="2">
    <source>
        <dbReference type="ARBA" id="ARBA00022723"/>
    </source>
</evidence>
<evidence type="ECO:0000256" key="3">
    <source>
        <dbReference type="ARBA" id="ARBA00023004"/>
    </source>
</evidence>
<evidence type="ECO:0000259" key="7">
    <source>
        <dbReference type="PROSITE" id="PS50255"/>
    </source>
</evidence>
<dbReference type="PANTHER" id="PTHR46237">
    <property type="entry name" value="CYTOCHROME B5 REDUCTASE 4 FAMILY MEMBER"/>
    <property type="match status" value="1"/>
</dbReference>
<keyword evidence="1 4" id="KW-0349">Heme</keyword>
<dbReference type="SMART" id="SM01117">
    <property type="entry name" value="Cyt-b5"/>
    <property type="match status" value="1"/>
</dbReference>
<feature type="chain" id="PRO_5012857905" description="Cytochrome b5 heme-binding domain-containing protein" evidence="6">
    <location>
        <begin position="25"/>
        <end position="358"/>
    </location>
</feature>
<feature type="compositionally biased region" description="Polar residues" evidence="5">
    <location>
        <begin position="166"/>
        <end position="176"/>
    </location>
</feature>
<evidence type="ECO:0000313" key="9">
    <source>
        <dbReference type="Proteomes" id="UP000226031"/>
    </source>
</evidence>
<feature type="compositionally biased region" description="Polar residues" evidence="5">
    <location>
        <begin position="137"/>
        <end position="155"/>
    </location>
</feature>
<dbReference type="InterPro" id="IPR018506">
    <property type="entry name" value="Cyt_B5_heme-BS"/>
</dbReference>
<dbReference type="GO" id="GO:0005737">
    <property type="term" value="C:cytoplasm"/>
    <property type="evidence" value="ECO:0007669"/>
    <property type="project" value="TreeGrafter"/>
</dbReference>
<comment type="caution">
    <text evidence="8">The sequence shown here is derived from an EMBL/GenBank/DDBJ whole genome shotgun (WGS) entry which is preliminary data.</text>
</comment>
<dbReference type="FunFam" id="3.10.120.10:FF:000001">
    <property type="entry name" value="Cytochrome b5 reductase 4"/>
    <property type="match status" value="1"/>
</dbReference>
<evidence type="ECO:0000256" key="1">
    <source>
        <dbReference type="ARBA" id="ARBA00022617"/>
    </source>
</evidence>
<feature type="region of interest" description="Disordered" evidence="5">
    <location>
        <begin position="137"/>
        <end position="219"/>
    </location>
</feature>
<name>A0A2B7ZIQ0_9EURO</name>
<dbReference type="Gene3D" id="3.10.120.10">
    <property type="entry name" value="Cytochrome b5-like heme/steroid binding domain"/>
    <property type="match status" value="1"/>
</dbReference>
<keyword evidence="6" id="KW-0732">Signal</keyword>
<dbReference type="STRING" id="73230.A0A2B7ZIQ0"/>
<feature type="domain" description="Cytochrome b5 heme-binding" evidence="7">
    <location>
        <begin position="263"/>
        <end position="341"/>
    </location>
</feature>
<dbReference type="PANTHER" id="PTHR46237:SF1">
    <property type="entry name" value="CYTOCHROME B5 REDUCTASE 4"/>
    <property type="match status" value="1"/>
</dbReference>
<dbReference type="InterPro" id="IPR001199">
    <property type="entry name" value="Cyt_B5-like_heme/steroid-bd"/>
</dbReference>
<proteinExistence type="inferred from homology"/>
<feature type="region of interest" description="Disordered" evidence="5">
    <location>
        <begin position="45"/>
        <end position="94"/>
    </location>
</feature>
<dbReference type="VEuPathDB" id="FungiDB:EMCG_06927"/>
<dbReference type="GO" id="GO:0046872">
    <property type="term" value="F:metal ion binding"/>
    <property type="evidence" value="ECO:0007669"/>
    <property type="project" value="UniProtKB-UniRule"/>
</dbReference>
<dbReference type="InterPro" id="IPR036400">
    <property type="entry name" value="Cyt_B5-like_heme/steroid_sf"/>
</dbReference>
<dbReference type="EMBL" id="PDND01000061">
    <property type="protein sequence ID" value="PGH33515.1"/>
    <property type="molecule type" value="Genomic_DNA"/>
</dbReference>
<evidence type="ECO:0000256" key="6">
    <source>
        <dbReference type="SAM" id="SignalP"/>
    </source>
</evidence>
<dbReference type="SUPFAM" id="SSF55856">
    <property type="entry name" value="Cytochrome b5-like heme/steroid binding domain"/>
    <property type="match status" value="1"/>
</dbReference>